<feature type="domain" description="HNH nuclease" evidence="1">
    <location>
        <begin position="200"/>
        <end position="243"/>
    </location>
</feature>
<dbReference type="SUPFAM" id="SSF54060">
    <property type="entry name" value="His-Me finger endonucleases"/>
    <property type="match status" value="1"/>
</dbReference>
<dbReference type="RefSeq" id="WP_345735698.1">
    <property type="nucleotide sequence ID" value="NZ_BAABIA010000003.1"/>
</dbReference>
<accession>A0ABP9P426</accession>
<evidence type="ECO:0000313" key="2">
    <source>
        <dbReference type="EMBL" id="GAA5137512.1"/>
    </source>
</evidence>
<keyword evidence="3" id="KW-1185">Reference proteome</keyword>
<dbReference type="Pfam" id="PF13392">
    <property type="entry name" value="HNH_3"/>
    <property type="match status" value="1"/>
</dbReference>
<sequence>MAPESTKGRSFKPYIKKVPGLLKKMHEDHLAGLRLFELEAKYGYGRWNIRKAFEGAGLQLIKRGDGRFQKTLYFHSEAEIAAFVEKSTRFVVPRPLATEWREWPLEKRASLVRQMVAKHGWPNPRPEGPFSAGLEPFDYTSPRAHEVAAQMNAGLASRDWICHLKICSRGVIFEGKLYCWIQKYGYVRGGFTKGKGRECLHRLLYSRYHGPIPSDGIVRFRDGNQNNMDPANLYLETRNDLARQNQAAGLTRRSRAHTAALLKRVNQTSKGTAHELGKILG</sequence>
<organism evidence="2 3">
    <name type="scientific">Prosthecobacter algae</name>
    <dbReference type="NCBI Taxonomy" id="1144682"/>
    <lineage>
        <taxon>Bacteria</taxon>
        <taxon>Pseudomonadati</taxon>
        <taxon>Verrucomicrobiota</taxon>
        <taxon>Verrucomicrobiia</taxon>
        <taxon>Verrucomicrobiales</taxon>
        <taxon>Verrucomicrobiaceae</taxon>
        <taxon>Prosthecobacter</taxon>
    </lineage>
</organism>
<comment type="caution">
    <text evidence="2">The sequence shown here is derived from an EMBL/GenBank/DDBJ whole genome shotgun (WGS) entry which is preliminary data.</text>
</comment>
<dbReference type="InterPro" id="IPR044925">
    <property type="entry name" value="His-Me_finger_sf"/>
</dbReference>
<reference evidence="3" key="1">
    <citation type="journal article" date="2019" name="Int. J. Syst. Evol. Microbiol.">
        <title>The Global Catalogue of Microorganisms (GCM) 10K type strain sequencing project: providing services to taxonomists for standard genome sequencing and annotation.</title>
        <authorList>
            <consortium name="The Broad Institute Genomics Platform"/>
            <consortium name="The Broad Institute Genome Sequencing Center for Infectious Disease"/>
            <person name="Wu L."/>
            <person name="Ma J."/>
        </authorList>
    </citation>
    <scope>NUCLEOTIDE SEQUENCE [LARGE SCALE GENOMIC DNA]</scope>
    <source>
        <strain evidence="3">JCM 18053</strain>
    </source>
</reference>
<gene>
    <name evidence="2" type="ORF">GCM10023213_14370</name>
</gene>
<proteinExistence type="predicted"/>
<dbReference type="Gene3D" id="3.90.75.20">
    <property type="match status" value="1"/>
</dbReference>
<name>A0ABP9P426_9BACT</name>
<protein>
    <recommendedName>
        <fullName evidence="1">HNH nuclease domain-containing protein</fullName>
    </recommendedName>
</protein>
<dbReference type="InterPro" id="IPR003615">
    <property type="entry name" value="HNH_nuc"/>
</dbReference>
<dbReference type="EMBL" id="BAABIA010000003">
    <property type="protein sequence ID" value="GAA5137512.1"/>
    <property type="molecule type" value="Genomic_DNA"/>
</dbReference>
<evidence type="ECO:0000259" key="1">
    <source>
        <dbReference type="Pfam" id="PF13392"/>
    </source>
</evidence>
<evidence type="ECO:0000313" key="3">
    <source>
        <dbReference type="Proteomes" id="UP001499852"/>
    </source>
</evidence>
<dbReference type="Proteomes" id="UP001499852">
    <property type="component" value="Unassembled WGS sequence"/>
</dbReference>